<evidence type="ECO:0000313" key="3">
    <source>
        <dbReference type="Proteomes" id="UP000695022"/>
    </source>
</evidence>
<dbReference type="PANTHER" id="PTHR31807">
    <property type="entry name" value="AUGMIN FAMILY MEMBER"/>
    <property type="match status" value="1"/>
</dbReference>
<feature type="compositionally biased region" description="Low complexity" evidence="2">
    <location>
        <begin position="21"/>
        <end position="30"/>
    </location>
</feature>
<feature type="region of interest" description="Disordered" evidence="2">
    <location>
        <begin position="1"/>
        <end position="30"/>
    </location>
</feature>
<evidence type="ECO:0000313" key="4">
    <source>
        <dbReference type="RefSeq" id="XP_014669412.1"/>
    </source>
</evidence>
<comment type="similarity">
    <text evidence="1">Belongs to the QWRF family.</text>
</comment>
<gene>
    <name evidence="4" type="primary">LOC106810548</name>
</gene>
<dbReference type="InterPro" id="IPR007573">
    <property type="entry name" value="QWRF"/>
</dbReference>
<dbReference type="GeneID" id="106810548"/>
<keyword evidence="3" id="KW-1185">Reference proteome</keyword>
<evidence type="ECO:0000256" key="2">
    <source>
        <dbReference type="SAM" id="MobiDB-lite"/>
    </source>
</evidence>
<feature type="compositionally biased region" description="Basic and acidic residues" evidence="2">
    <location>
        <begin position="75"/>
        <end position="86"/>
    </location>
</feature>
<evidence type="ECO:0000256" key="1">
    <source>
        <dbReference type="ARBA" id="ARBA00010016"/>
    </source>
</evidence>
<sequence>MSATSSTQFHTTPKSRGSLKAMSTPATASAASMQVVDIDISAVVPEHSYVALPESRKTTSARHVPSMSNQSSRSSSRDQESKRESKAAPSLEDDQLHLQLLYSRYMQWAYMDTMSKKACDHQEADAQRQMYQLWQECERLDDYKSRLDLALDKVKHIKMLEKTIAAQNHGLAEALKSMSQMKDKYANMAASVEATYHHLPTHDHHIPDDPTEQSAIVEALVETEALLHEITSFMSEHTPALEEIAGSLAKIEDVAEEEVEQLTKCDNLLTATMTLAAQEASMKVHLHSDIA</sequence>
<proteinExistence type="inferred from homology"/>
<organism evidence="3 4">
    <name type="scientific">Priapulus caudatus</name>
    <name type="common">Priapulid worm</name>
    <dbReference type="NCBI Taxonomy" id="37621"/>
    <lineage>
        <taxon>Eukaryota</taxon>
        <taxon>Metazoa</taxon>
        <taxon>Ecdysozoa</taxon>
        <taxon>Scalidophora</taxon>
        <taxon>Priapulida</taxon>
        <taxon>Priapulimorpha</taxon>
        <taxon>Priapulimorphida</taxon>
        <taxon>Priapulidae</taxon>
        <taxon>Priapulus</taxon>
    </lineage>
</organism>
<reference evidence="4" key="1">
    <citation type="submission" date="2025-08" db="UniProtKB">
        <authorList>
            <consortium name="RefSeq"/>
        </authorList>
    </citation>
    <scope>IDENTIFICATION</scope>
</reference>
<dbReference type="Pfam" id="PF04484">
    <property type="entry name" value="QWRF"/>
    <property type="match status" value="1"/>
</dbReference>
<feature type="compositionally biased region" description="Polar residues" evidence="2">
    <location>
        <begin position="1"/>
        <end position="15"/>
    </location>
</feature>
<dbReference type="RefSeq" id="XP_014669412.1">
    <property type="nucleotide sequence ID" value="XM_014813926.1"/>
</dbReference>
<dbReference type="Proteomes" id="UP000695022">
    <property type="component" value="Unplaced"/>
</dbReference>
<feature type="region of interest" description="Disordered" evidence="2">
    <location>
        <begin position="54"/>
        <end position="91"/>
    </location>
</feature>
<protein>
    <submittedName>
        <fullName evidence="4">QWRF motif-containing protein 4-like</fullName>
    </submittedName>
</protein>
<dbReference type="PANTHER" id="PTHR31807:SF37">
    <property type="entry name" value="HAUS AUGMIN-LIKE COMPLEX SUBUNIT 8"/>
    <property type="match status" value="1"/>
</dbReference>
<name>A0ABM1EB41_PRICU</name>
<accession>A0ABM1EB41</accession>